<sequence>MAIFKSISSIINTTNSINNSIEQSNYGGSIRNGNSIACFDGGLGGWGGLGSFNGFDGCCGGNNTNIINIDINIDRRRRRCC</sequence>
<keyword evidence="2" id="KW-1185">Reference proteome</keyword>
<organism evidence="1 2">
    <name type="scientific">Dictyostelium firmibasis</name>
    <dbReference type="NCBI Taxonomy" id="79012"/>
    <lineage>
        <taxon>Eukaryota</taxon>
        <taxon>Amoebozoa</taxon>
        <taxon>Evosea</taxon>
        <taxon>Eumycetozoa</taxon>
        <taxon>Dictyostelia</taxon>
        <taxon>Dictyosteliales</taxon>
        <taxon>Dictyosteliaceae</taxon>
        <taxon>Dictyostelium</taxon>
    </lineage>
</organism>
<reference evidence="1 2" key="1">
    <citation type="submission" date="2023-11" db="EMBL/GenBank/DDBJ databases">
        <title>Dfirmibasis_genome.</title>
        <authorList>
            <person name="Edelbroek B."/>
            <person name="Kjellin J."/>
            <person name="Jerlstrom-Hultqvist J."/>
            <person name="Soderbom F."/>
        </authorList>
    </citation>
    <scope>NUCLEOTIDE SEQUENCE [LARGE SCALE GENOMIC DNA]</scope>
    <source>
        <strain evidence="1 2">TNS-C-14</strain>
    </source>
</reference>
<evidence type="ECO:0000313" key="1">
    <source>
        <dbReference type="EMBL" id="KAK5575181.1"/>
    </source>
</evidence>
<gene>
    <name evidence="1" type="ORF">RB653_010437</name>
</gene>
<evidence type="ECO:0000313" key="2">
    <source>
        <dbReference type="Proteomes" id="UP001344447"/>
    </source>
</evidence>
<comment type="caution">
    <text evidence="1">The sequence shown here is derived from an EMBL/GenBank/DDBJ whole genome shotgun (WGS) entry which is preliminary data.</text>
</comment>
<proteinExistence type="predicted"/>
<dbReference type="Proteomes" id="UP001344447">
    <property type="component" value="Unassembled WGS sequence"/>
</dbReference>
<protein>
    <submittedName>
        <fullName evidence="1">Uncharacterized protein</fullName>
    </submittedName>
</protein>
<dbReference type="AlphaFoldDB" id="A0AAN7YPU0"/>
<accession>A0AAN7YPU0</accession>
<dbReference type="EMBL" id="JAVFKY010000006">
    <property type="protein sequence ID" value="KAK5575181.1"/>
    <property type="molecule type" value="Genomic_DNA"/>
</dbReference>
<name>A0AAN7YPU0_9MYCE</name>